<dbReference type="AlphaFoldDB" id="A0A0G3GLR6"/>
<reference evidence="1 2" key="1">
    <citation type="journal article" date="2015" name="Stand. Genomic Sci.">
        <title>Complete genome of Pseudomonas chlororaphis strain UFB2, a soil bacterium with antibacterial activity against bacterial canker pathogen of tomato.</title>
        <authorList>
            <person name="Deng P."/>
            <person name="Wang X."/>
            <person name="Baird S.M."/>
            <person name="Lu S.E."/>
        </authorList>
    </citation>
    <scope>NUCLEOTIDE SEQUENCE [LARGE SCALE GENOMIC DNA]</scope>
    <source>
        <strain evidence="1 2">UFB2</strain>
    </source>
</reference>
<dbReference type="Proteomes" id="UP000035212">
    <property type="component" value="Chromosome"/>
</dbReference>
<dbReference type="EMBL" id="CP011020">
    <property type="protein sequence ID" value="AKK00483.1"/>
    <property type="molecule type" value="Genomic_DNA"/>
</dbReference>
<evidence type="ECO:0000313" key="2">
    <source>
        <dbReference type="Proteomes" id="UP000035212"/>
    </source>
</evidence>
<dbReference type="PATRIC" id="fig|587753.11.peg.4357"/>
<organism evidence="1 2">
    <name type="scientific">Pseudomonas chlororaphis</name>
    <dbReference type="NCBI Taxonomy" id="587753"/>
    <lineage>
        <taxon>Bacteria</taxon>
        <taxon>Pseudomonadati</taxon>
        <taxon>Pseudomonadota</taxon>
        <taxon>Gammaproteobacteria</taxon>
        <taxon>Pseudomonadales</taxon>
        <taxon>Pseudomonadaceae</taxon>
        <taxon>Pseudomonas</taxon>
    </lineage>
</organism>
<name>A0A0G3GLR6_9PSED</name>
<protein>
    <submittedName>
        <fullName evidence="1">Uncharacterized protein</fullName>
    </submittedName>
</protein>
<reference evidence="2" key="2">
    <citation type="submission" date="2015-03" db="EMBL/GenBank/DDBJ databases">
        <authorList>
            <person name="Deng P."/>
            <person name="Lu S."/>
        </authorList>
    </citation>
    <scope>NUCLEOTIDE SEQUENCE [LARGE SCALE GENOMIC DNA]</scope>
    <source>
        <strain evidence="2">UFB2</strain>
    </source>
</reference>
<gene>
    <name evidence="1" type="ORF">VM99_21285</name>
</gene>
<accession>A0A0G3GLR6</accession>
<evidence type="ECO:0000313" key="1">
    <source>
        <dbReference type="EMBL" id="AKK00483.1"/>
    </source>
</evidence>
<sequence>MALMIIDFGDGDISEIEIPEVHTDNNVPNDLRQMGDWLGEVTQDAADYLSVAKQLQQSDWVESDQTRPLLEKLHDKSLLFRGIPFDGHIKEFDTWIK</sequence>
<proteinExistence type="predicted"/>